<comment type="subcellular location">
    <subcellularLocation>
        <location evidence="1">Membrane</location>
        <topology evidence="1">Multi-pass membrane protein</topology>
    </subcellularLocation>
</comment>
<protein>
    <submittedName>
        <fullName evidence="6">Amino acid permease</fullName>
    </submittedName>
</protein>
<evidence type="ECO:0000256" key="5">
    <source>
        <dbReference type="SAM" id="Phobius"/>
    </source>
</evidence>
<feature type="transmembrane region" description="Helical" evidence="5">
    <location>
        <begin position="82"/>
        <end position="111"/>
    </location>
</feature>
<feature type="transmembrane region" description="Helical" evidence="5">
    <location>
        <begin position="188"/>
        <end position="210"/>
    </location>
</feature>
<keyword evidence="7" id="KW-1185">Reference proteome</keyword>
<sequence>MTKKIGWKVAAALVVANMIGTGVFTSLGFQLLDVQNTWSIGALWVLGGVMALVGAFCYAEVGSAYARSGGEYVFLTKLYHPFVGYLAGWVSLIVGFAAPTALAAMALGAYLDNVVSISPTAMATGIVVLISVIHSFNIEVSSRFQAFATWFKVLLLVFLIMAGLFVTSEVSALDFSVSWTGEILTPTFAIAFVYVSYSYTGWNAAAYILDEIEQPRQNLPKALVRGTLVVTLLYVSLQMVFLKHGSLDALQGQIDVGHVFATEVFGARGASGINFLIAFFLISSISAMIWVGPRVSMAMSEDYDLWRFLKRKNRNGIPVVAIWFQGIISIFYIMTGTFESVLLYCGFILQLSSALAVGGVFILRKRNPSATYYQSPFFPWLPLLFLMFSVWILGYLIVNQPRESLMGLAILSVGAITYLLSPKTEKA</sequence>
<feature type="transmembrane region" description="Helical" evidence="5">
    <location>
        <begin position="222"/>
        <end position="241"/>
    </location>
</feature>
<comment type="caution">
    <text evidence="6">The sequence shown here is derived from an EMBL/GenBank/DDBJ whole genome shotgun (WGS) entry which is preliminary data.</text>
</comment>
<dbReference type="PIRSF" id="PIRSF006060">
    <property type="entry name" value="AA_transporter"/>
    <property type="match status" value="1"/>
</dbReference>
<feature type="transmembrane region" description="Helical" evidence="5">
    <location>
        <begin position="273"/>
        <end position="295"/>
    </location>
</feature>
<keyword evidence="2 5" id="KW-0812">Transmembrane</keyword>
<feature type="transmembrane region" description="Helical" evidence="5">
    <location>
        <begin position="375"/>
        <end position="398"/>
    </location>
</feature>
<keyword evidence="3 5" id="KW-1133">Transmembrane helix</keyword>
<dbReference type="Pfam" id="PF13520">
    <property type="entry name" value="AA_permease_2"/>
    <property type="match status" value="1"/>
</dbReference>
<dbReference type="PANTHER" id="PTHR11785">
    <property type="entry name" value="AMINO ACID TRANSPORTER"/>
    <property type="match status" value="1"/>
</dbReference>
<feature type="transmembrane region" description="Helical" evidence="5">
    <location>
        <begin position="117"/>
        <end position="138"/>
    </location>
</feature>
<feature type="transmembrane region" description="Helical" evidence="5">
    <location>
        <begin position="404"/>
        <end position="421"/>
    </location>
</feature>
<evidence type="ECO:0000313" key="7">
    <source>
        <dbReference type="Proteomes" id="UP001174839"/>
    </source>
</evidence>
<evidence type="ECO:0000256" key="4">
    <source>
        <dbReference type="ARBA" id="ARBA00023136"/>
    </source>
</evidence>
<evidence type="ECO:0000256" key="3">
    <source>
        <dbReference type="ARBA" id="ARBA00022989"/>
    </source>
</evidence>
<feature type="transmembrane region" description="Helical" evidence="5">
    <location>
        <begin position="38"/>
        <end position="61"/>
    </location>
</feature>
<feature type="transmembrane region" description="Helical" evidence="5">
    <location>
        <begin position="341"/>
        <end position="363"/>
    </location>
</feature>
<gene>
    <name evidence="6" type="ORF">QU605_06770</name>
</gene>
<feature type="transmembrane region" description="Helical" evidence="5">
    <location>
        <begin position="150"/>
        <end position="168"/>
    </location>
</feature>
<evidence type="ECO:0000313" key="6">
    <source>
        <dbReference type="EMBL" id="MDM9631164.1"/>
    </source>
</evidence>
<organism evidence="6 7">
    <name type="scientific">Robiginitalea aurantiaca</name>
    <dbReference type="NCBI Taxonomy" id="3056915"/>
    <lineage>
        <taxon>Bacteria</taxon>
        <taxon>Pseudomonadati</taxon>
        <taxon>Bacteroidota</taxon>
        <taxon>Flavobacteriia</taxon>
        <taxon>Flavobacteriales</taxon>
        <taxon>Flavobacteriaceae</taxon>
        <taxon>Robiginitalea</taxon>
    </lineage>
</organism>
<name>A0ABT7WEA8_9FLAO</name>
<dbReference type="Gene3D" id="1.20.1740.10">
    <property type="entry name" value="Amino acid/polyamine transporter I"/>
    <property type="match status" value="1"/>
</dbReference>
<dbReference type="InterPro" id="IPR050598">
    <property type="entry name" value="AminoAcid_Transporter"/>
</dbReference>
<dbReference type="RefSeq" id="WP_289724956.1">
    <property type="nucleotide sequence ID" value="NZ_JAUDUY010000003.1"/>
</dbReference>
<accession>A0ABT7WEA8</accession>
<proteinExistence type="predicted"/>
<dbReference type="EMBL" id="JAUDUY010000003">
    <property type="protein sequence ID" value="MDM9631164.1"/>
    <property type="molecule type" value="Genomic_DNA"/>
</dbReference>
<reference evidence="6" key="1">
    <citation type="submission" date="2023-06" db="EMBL/GenBank/DDBJ databases">
        <title>Robiginitalea aurantiacus sp. nov. and Algoriphagus sediminis sp. nov., isolated from coastal sediment.</title>
        <authorList>
            <person name="Zhou Z.Y."/>
            <person name="An J."/>
            <person name="Jia Y.W."/>
            <person name="Du Z.J."/>
        </authorList>
    </citation>
    <scope>NUCLEOTIDE SEQUENCE</scope>
    <source>
        <strain evidence="6">M39</strain>
    </source>
</reference>
<evidence type="ECO:0000256" key="1">
    <source>
        <dbReference type="ARBA" id="ARBA00004141"/>
    </source>
</evidence>
<feature type="transmembrane region" description="Helical" evidence="5">
    <location>
        <begin position="12"/>
        <end position="32"/>
    </location>
</feature>
<dbReference type="Proteomes" id="UP001174839">
    <property type="component" value="Unassembled WGS sequence"/>
</dbReference>
<evidence type="ECO:0000256" key="2">
    <source>
        <dbReference type="ARBA" id="ARBA00022692"/>
    </source>
</evidence>
<dbReference type="PANTHER" id="PTHR11785:SF512">
    <property type="entry name" value="SOBREMESA, ISOFORM B"/>
    <property type="match status" value="1"/>
</dbReference>
<dbReference type="InterPro" id="IPR002293">
    <property type="entry name" value="AA/rel_permease1"/>
</dbReference>
<keyword evidence="4 5" id="KW-0472">Membrane</keyword>
<feature type="transmembrane region" description="Helical" evidence="5">
    <location>
        <begin position="316"/>
        <end position="335"/>
    </location>
</feature>